<dbReference type="PANTHER" id="PTHR11024:SF3">
    <property type="entry name" value="NUCLEOPORIN SEH1"/>
    <property type="match status" value="1"/>
</dbReference>
<dbReference type="SMART" id="SM00320">
    <property type="entry name" value="WD40"/>
    <property type="match status" value="4"/>
</dbReference>
<dbReference type="EMBL" id="KB822711">
    <property type="protein sequence ID" value="ETN46078.1"/>
    <property type="molecule type" value="Genomic_DNA"/>
</dbReference>
<feature type="repeat" description="WD" evidence="11">
    <location>
        <begin position="8"/>
        <end position="40"/>
    </location>
</feature>
<evidence type="ECO:0000313" key="14">
    <source>
        <dbReference type="Proteomes" id="UP000030752"/>
    </source>
</evidence>
<feature type="repeat" description="WD" evidence="11">
    <location>
        <begin position="357"/>
        <end position="379"/>
    </location>
</feature>
<dbReference type="InParanoid" id="W2SDG6"/>
<reference evidence="13 14" key="1">
    <citation type="submission" date="2013-03" db="EMBL/GenBank/DDBJ databases">
        <title>The Genome Sequence of Phialophora europaea CBS 101466.</title>
        <authorList>
            <consortium name="The Broad Institute Genomics Platform"/>
            <person name="Cuomo C."/>
            <person name="de Hoog S."/>
            <person name="Gorbushina A."/>
            <person name="Walker B."/>
            <person name="Young S.K."/>
            <person name="Zeng Q."/>
            <person name="Gargeya S."/>
            <person name="Fitzgerald M."/>
            <person name="Haas B."/>
            <person name="Abouelleil A."/>
            <person name="Allen A.W."/>
            <person name="Alvarado L."/>
            <person name="Arachchi H.M."/>
            <person name="Berlin A.M."/>
            <person name="Chapman S.B."/>
            <person name="Gainer-Dewar J."/>
            <person name="Goldberg J."/>
            <person name="Griggs A."/>
            <person name="Gujja S."/>
            <person name="Hansen M."/>
            <person name="Howarth C."/>
            <person name="Imamovic A."/>
            <person name="Ireland A."/>
            <person name="Larimer J."/>
            <person name="McCowan C."/>
            <person name="Murphy C."/>
            <person name="Pearson M."/>
            <person name="Poon T.W."/>
            <person name="Priest M."/>
            <person name="Roberts A."/>
            <person name="Saif S."/>
            <person name="Shea T."/>
            <person name="Sisk P."/>
            <person name="Sykes S."/>
            <person name="Wortman J."/>
            <person name="Nusbaum C."/>
            <person name="Birren B."/>
        </authorList>
    </citation>
    <scope>NUCLEOTIDE SEQUENCE [LARGE SCALE GENOMIC DNA]</scope>
    <source>
        <strain evidence="13 14">CBS 101466</strain>
    </source>
</reference>
<dbReference type="STRING" id="1220924.W2SDG6"/>
<evidence type="ECO:0000256" key="11">
    <source>
        <dbReference type="PROSITE-ProRule" id="PRU00221"/>
    </source>
</evidence>
<evidence type="ECO:0000256" key="9">
    <source>
        <dbReference type="ARBA" id="ARBA00023132"/>
    </source>
</evidence>
<gene>
    <name evidence="13" type="ORF">HMPREF1541_00262</name>
</gene>
<dbReference type="eggNOG" id="KOG2445">
    <property type="taxonomic scope" value="Eukaryota"/>
</dbReference>
<dbReference type="GeneID" id="19967601"/>
<dbReference type="GO" id="GO:0015031">
    <property type="term" value="P:protein transport"/>
    <property type="evidence" value="ECO:0007669"/>
    <property type="project" value="UniProtKB-KW"/>
</dbReference>
<keyword evidence="5" id="KW-0677">Repeat</keyword>
<keyword evidence="10" id="KW-0539">Nucleus</keyword>
<dbReference type="GO" id="GO:0051028">
    <property type="term" value="P:mRNA transport"/>
    <property type="evidence" value="ECO:0007669"/>
    <property type="project" value="UniProtKB-KW"/>
</dbReference>
<dbReference type="Proteomes" id="UP000030752">
    <property type="component" value="Unassembled WGS sequence"/>
</dbReference>
<dbReference type="VEuPathDB" id="FungiDB:HMPREF1541_00262"/>
<comment type="similarity">
    <text evidence="2">Belongs to the WD repeat SEC13 family.</text>
</comment>
<feature type="region of interest" description="Disordered" evidence="12">
    <location>
        <begin position="288"/>
        <end position="326"/>
    </location>
</feature>
<dbReference type="Gene3D" id="2.130.10.10">
    <property type="entry name" value="YVTN repeat-like/Quinoprotein amine dehydrogenase"/>
    <property type="match status" value="1"/>
</dbReference>
<dbReference type="InterPro" id="IPR015943">
    <property type="entry name" value="WD40/YVTN_repeat-like_dom_sf"/>
</dbReference>
<evidence type="ECO:0000256" key="2">
    <source>
        <dbReference type="ARBA" id="ARBA00010102"/>
    </source>
</evidence>
<dbReference type="RefSeq" id="XP_008710790.1">
    <property type="nucleotide sequence ID" value="XM_008712568.1"/>
</dbReference>
<dbReference type="HOGENOM" id="CLU_032441_5_0_1"/>
<dbReference type="PROSITE" id="PS50082">
    <property type="entry name" value="WD_REPEATS_2"/>
    <property type="match status" value="2"/>
</dbReference>
<proteinExistence type="inferred from homology"/>
<evidence type="ECO:0000256" key="5">
    <source>
        <dbReference type="ARBA" id="ARBA00022737"/>
    </source>
</evidence>
<dbReference type="GO" id="GO:0031080">
    <property type="term" value="C:nuclear pore outer ring"/>
    <property type="evidence" value="ECO:0007669"/>
    <property type="project" value="TreeGrafter"/>
</dbReference>
<keyword evidence="14" id="KW-1185">Reference proteome</keyword>
<comment type="subcellular location">
    <subcellularLocation>
        <location evidence="1">Nucleus</location>
        <location evidence="1">Nuclear pore complex</location>
    </subcellularLocation>
</comment>
<dbReference type="InterPro" id="IPR001680">
    <property type="entry name" value="WD40_rpt"/>
</dbReference>
<name>W2SDG6_CYPE1</name>
<keyword evidence="8" id="KW-0811">Translocation</keyword>
<dbReference type="InterPro" id="IPR036322">
    <property type="entry name" value="WD40_repeat_dom_sf"/>
</dbReference>
<evidence type="ECO:0000256" key="7">
    <source>
        <dbReference type="ARBA" id="ARBA00022927"/>
    </source>
</evidence>
<evidence type="ECO:0000256" key="3">
    <source>
        <dbReference type="ARBA" id="ARBA00022448"/>
    </source>
</evidence>
<protein>
    <submittedName>
        <fullName evidence="13">Uncharacterized protein</fullName>
    </submittedName>
</protein>
<evidence type="ECO:0000256" key="4">
    <source>
        <dbReference type="ARBA" id="ARBA00022574"/>
    </source>
</evidence>
<organism evidence="13 14">
    <name type="scientific">Cyphellophora europaea (strain CBS 101466)</name>
    <name type="common">Phialophora europaea</name>
    <dbReference type="NCBI Taxonomy" id="1220924"/>
    <lineage>
        <taxon>Eukaryota</taxon>
        <taxon>Fungi</taxon>
        <taxon>Dikarya</taxon>
        <taxon>Ascomycota</taxon>
        <taxon>Pezizomycotina</taxon>
        <taxon>Eurotiomycetes</taxon>
        <taxon>Chaetothyriomycetidae</taxon>
        <taxon>Chaetothyriales</taxon>
        <taxon>Cyphellophoraceae</taxon>
        <taxon>Cyphellophora</taxon>
    </lineage>
</organism>
<dbReference type="SUPFAM" id="SSF50978">
    <property type="entry name" value="WD40 repeat-like"/>
    <property type="match status" value="1"/>
</dbReference>
<keyword evidence="4 11" id="KW-0853">WD repeat</keyword>
<dbReference type="InterPro" id="IPR037363">
    <property type="entry name" value="Sec13/Seh1_fam"/>
</dbReference>
<accession>W2SDG6</accession>
<dbReference type="AlphaFoldDB" id="W2SDG6"/>
<dbReference type="GO" id="GO:0035859">
    <property type="term" value="C:Seh1-associated complex"/>
    <property type="evidence" value="ECO:0007669"/>
    <property type="project" value="TreeGrafter"/>
</dbReference>
<evidence type="ECO:0000256" key="12">
    <source>
        <dbReference type="SAM" id="MobiDB-lite"/>
    </source>
</evidence>
<dbReference type="GO" id="GO:1904263">
    <property type="term" value="P:positive regulation of TORC1 signaling"/>
    <property type="evidence" value="ECO:0007669"/>
    <property type="project" value="TreeGrafter"/>
</dbReference>
<dbReference type="GO" id="GO:0005198">
    <property type="term" value="F:structural molecule activity"/>
    <property type="evidence" value="ECO:0007669"/>
    <property type="project" value="InterPro"/>
</dbReference>
<dbReference type="PANTHER" id="PTHR11024">
    <property type="entry name" value="NUCLEAR PORE COMPLEX PROTEIN SEC13 / SEH1 FAMILY MEMBER"/>
    <property type="match status" value="1"/>
</dbReference>
<keyword evidence="7" id="KW-0653">Protein transport</keyword>
<keyword evidence="3" id="KW-0813">Transport</keyword>
<dbReference type="OrthoDB" id="5566198at2759"/>
<evidence type="ECO:0000256" key="6">
    <source>
        <dbReference type="ARBA" id="ARBA00022816"/>
    </source>
</evidence>
<sequence length="405" mass="44662">MMEVEQFEPGHDDRVTVLHANYDGSRLLTASIDHRVKVWDRDPKTGDRTLIETFTAHDADIRDAKFVNPTVGSYIGTVAADLKFQLWGEDVSQGFNTGRRFRLITSIPSTPRVPFASLDFKTVDHVYTYLALIDRQGLLSVYEPTSPDDLKEWVLLDQFNVSSSVPGRGDESSFKVRWDQNEVPLPYINSLSDDDKQMSLVVSSLNEVKIYHSRNEADSTATTGESNGASHRLTFHEAFRLPTHPALVRDVAWASYNIRGTERIATACKDGSVRIVELAVIESQAYVQNGDSSSRSGQGGGRGSRRPPPQSSLTSAITGRSNSSMNNNAAEARAADLPFTYKIQHSSTLPAHGDAWSVAWDGQGQILMSGGSDGVTKLWRKSIQSGQWMLYADQAVDFSEGGDEQ</sequence>
<dbReference type="PROSITE" id="PS50294">
    <property type="entry name" value="WD_REPEATS_REGION"/>
    <property type="match status" value="1"/>
</dbReference>
<keyword evidence="9" id="KW-0906">Nuclear pore complex</keyword>
<dbReference type="Pfam" id="PF00400">
    <property type="entry name" value="WD40"/>
    <property type="match status" value="2"/>
</dbReference>
<evidence type="ECO:0000256" key="1">
    <source>
        <dbReference type="ARBA" id="ARBA00004567"/>
    </source>
</evidence>
<keyword evidence="6" id="KW-0509">mRNA transport</keyword>
<evidence type="ECO:0000256" key="10">
    <source>
        <dbReference type="ARBA" id="ARBA00023242"/>
    </source>
</evidence>
<evidence type="ECO:0000256" key="8">
    <source>
        <dbReference type="ARBA" id="ARBA00023010"/>
    </source>
</evidence>
<evidence type="ECO:0000313" key="13">
    <source>
        <dbReference type="EMBL" id="ETN46078.1"/>
    </source>
</evidence>
<dbReference type="GO" id="GO:0034198">
    <property type="term" value="P:cellular response to amino acid starvation"/>
    <property type="evidence" value="ECO:0007669"/>
    <property type="project" value="TreeGrafter"/>
</dbReference>